<proteinExistence type="predicted"/>
<dbReference type="InterPro" id="IPR037353">
    <property type="entry name" value="ASH2"/>
</dbReference>
<feature type="compositionally biased region" description="Low complexity" evidence="1">
    <location>
        <begin position="139"/>
        <end position="176"/>
    </location>
</feature>
<dbReference type="RefSeq" id="XP_003285102.1">
    <property type="nucleotide sequence ID" value="XM_003285054.1"/>
</dbReference>
<gene>
    <name evidence="2" type="ORF">DICPUDRAFT_148975</name>
</gene>
<feature type="region of interest" description="Disordered" evidence="1">
    <location>
        <begin position="111"/>
        <end position="176"/>
    </location>
</feature>
<dbReference type="EMBL" id="GL870978">
    <property type="protein sequence ID" value="EGC38345.1"/>
    <property type="molecule type" value="Genomic_DNA"/>
</dbReference>
<dbReference type="GeneID" id="10502242"/>
<dbReference type="InParanoid" id="F0ZCH4"/>
<sequence>MKKYVSILLDQNNDYKVTLIATYGDINQKYNNSLNINNSNNNSSHHRHDNDKPHYNHNYNSNSNSKEKKSSKNSFYDYINSDDNIKRKLSDLDDAELDDIVESFEAKKQSSKKNFIGSVSKSSSNSINKNHRDSKKQTSSNYNNNNNSNIILSPISSNMLSPTPTESSKIPSSISPTLTTPKITTVTTTTIATTTTSTSTSTTTAIKTVNQNMWVLGTDQLLLKDNSMYKDVVLEPLHKKRKKKKSNEEKRDKEVSRLLLIPSNVNNFVPTIEYKDILIDDVNEGGRKVNSLGETESNFDEEFIEGNLGGFV</sequence>
<dbReference type="GO" id="GO:0000976">
    <property type="term" value="F:transcription cis-regulatory region binding"/>
    <property type="evidence" value="ECO:0000318"/>
    <property type="project" value="GO_Central"/>
</dbReference>
<dbReference type="AlphaFoldDB" id="F0ZCH4"/>
<evidence type="ECO:0000313" key="2">
    <source>
        <dbReference type="EMBL" id="EGC38345.1"/>
    </source>
</evidence>
<dbReference type="PANTHER" id="PTHR10598">
    <property type="entry name" value="SET1/ASH2 HISTONE METHYLTRANSFERASE COMPLEX SUBUNIT ASH2"/>
    <property type="match status" value="1"/>
</dbReference>
<reference evidence="3" key="1">
    <citation type="journal article" date="2011" name="Genome Biol.">
        <title>Comparative genomics of the social amoebae Dictyostelium discoideum and Dictyostelium purpureum.</title>
        <authorList>
            <consortium name="US DOE Joint Genome Institute (JGI-PGF)"/>
            <person name="Sucgang R."/>
            <person name="Kuo A."/>
            <person name="Tian X."/>
            <person name="Salerno W."/>
            <person name="Parikh A."/>
            <person name="Feasley C.L."/>
            <person name="Dalin E."/>
            <person name="Tu H."/>
            <person name="Huang E."/>
            <person name="Barry K."/>
            <person name="Lindquist E."/>
            <person name="Shapiro H."/>
            <person name="Bruce D."/>
            <person name="Schmutz J."/>
            <person name="Salamov A."/>
            <person name="Fey P."/>
            <person name="Gaudet P."/>
            <person name="Anjard C."/>
            <person name="Babu M.M."/>
            <person name="Basu S."/>
            <person name="Bushmanova Y."/>
            <person name="van der Wel H."/>
            <person name="Katoh-Kurasawa M."/>
            <person name="Dinh C."/>
            <person name="Coutinho P.M."/>
            <person name="Saito T."/>
            <person name="Elias M."/>
            <person name="Schaap P."/>
            <person name="Kay R.R."/>
            <person name="Henrissat B."/>
            <person name="Eichinger L."/>
            <person name="Rivero F."/>
            <person name="Putnam N.H."/>
            <person name="West C.M."/>
            <person name="Loomis W.F."/>
            <person name="Chisholm R.L."/>
            <person name="Shaulsky G."/>
            <person name="Strassmann J.E."/>
            <person name="Queller D.C."/>
            <person name="Kuspa A."/>
            <person name="Grigoriev I.V."/>
        </authorList>
    </citation>
    <scope>NUCLEOTIDE SEQUENCE [LARGE SCALE GENOMIC DNA]</scope>
    <source>
        <strain evidence="3">QSDP1</strain>
    </source>
</reference>
<name>F0ZCH4_DICPU</name>
<dbReference type="Proteomes" id="UP000001064">
    <property type="component" value="Unassembled WGS sequence"/>
</dbReference>
<protein>
    <submittedName>
        <fullName evidence="2">Uncharacterized protein</fullName>
    </submittedName>
</protein>
<organism evidence="2 3">
    <name type="scientific">Dictyostelium purpureum</name>
    <name type="common">Slime mold</name>
    <dbReference type="NCBI Taxonomy" id="5786"/>
    <lineage>
        <taxon>Eukaryota</taxon>
        <taxon>Amoebozoa</taxon>
        <taxon>Evosea</taxon>
        <taxon>Eumycetozoa</taxon>
        <taxon>Dictyostelia</taxon>
        <taxon>Dictyosteliales</taxon>
        <taxon>Dictyosteliaceae</taxon>
        <taxon>Dictyostelium</taxon>
    </lineage>
</organism>
<dbReference type="PANTHER" id="PTHR10598:SF0">
    <property type="entry name" value="SET1_ASH2 HISTONE METHYLTRANSFERASE COMPLEX SUBUNIT ASH2"/>
    <property type="match status" value="1"/>
</dbReference>
<dbReference type="STRING" id="5786.F0ZCH4"/>
<accession>F0ZCH4</accession>
<feature type="compositionally biased region" description="Low complexity" evidence="1">
    <location>
        <begin position="113"/>
        <end position="128"/>
    </location>
</feature>
<dbReference type="GO" id="GO:0048188">
    <property type="term" value="C:Set1C/COMPASS complex"/>
    <property type="evidence" value="ECO:0000318"/>
    <property type="project" value="GO_Central"/>
</dbReference>
<feature type="region of interest" description="Disordered" evidence="1">
    <location>
        <begin position="35"/>
        <end position="75"/>
    </location>
</feature>
<keyword evidence="3" id="KW-1185">Reference proteome</keyword>
<evidence type="ECO:0000256" key="1">
    <source>
        <dbReference type="SAM" id="MobiDB-lite"/>
    </source>
</evidence>
<dbReference type="VEuPathDB" id="AmoebaDB:DICPUDRAFT_148975"/>
<dbReference type="KEGG" id="dpp:DICPUDRAFT_148975"/>
<evidence type="ECO:0000313" key="3">
    <source>
        <dbReference type="Proteomes" id="UP000001064"/>
    </source>
</evidence>